<reference evidence="13" key="1">
    <citation type="submission" date="2020-12" db="EMBL/GenBank/DDBJ databases">
        <title>Metabolic potential, ecology and presence of endohyphal bacteria is reflected in genomic diversity of Mucoromycotina.</title>
        <authorList>
            <person name="Muszewska A."/>
            <person name="Okrasinska A."/>
            <person name="Steczkiewicz K."/>
            <person name="Drgas O."/>
            <person name="Orlowska M."/>
            <person name="Perlinska-Lenart U."/>
            <person name="Aleksandrzak-Piekarczyk T."/>
            <person name="Szatraj K."/>
            <person name="Zielenkiewicz U."/>
            <person name="Pilsyk S."/>
            <person name="Malc E."/>
            <person name="Mieczkowski P."/>
            <person name="Kruszewska J.S."/>
            <person name="Biernat P."/>
            <person name="Pawlowska J."/>
        </authorList>
    </citation>
    <scope>NUCLEOTIDE SEQUENCE</scope>
    <source>
        <strain evidence="13">WA0000067209</strain>
    </source>
</reference>
<comment type="catalytic activity">
    <reaction evidence="7">
        <text>ATP + H2O = ADP + phosphate + H(+)</text>
        <dbReference type="Rhea" id="RHEA:13065"/>
        <dbReference type="ChEBI" id="CHEBI:15377"/>
        <dbReference type="ChEBI" id="CHEBI:15378"/>
        <dbReference type="ChEBI" id="CHEBI:30616"/>
        <dbReference type="ChEBI" id="CHEBI:43474"/>
        <dbReference type="ChEBI" id="CHEBI:456216"/>
        <dbReference type="EC" id="3.6.4.13"/>
    </reaction>
</comment>
<evidence type="ECO:0000313" key="14">
    <source>
        <dbReference type="Proteomes" id="UP000654370"/>
    </source>
</evidence>
<organism evidence="13 14">
    <name type="scientific">Mortierella isabellina</name>
    <name type="common">Filamentous fungus</name>
    <name type="synonym">Umbelopsis isabellina</name>
    <dbReference type="NCBI Taxonomy" id="91625"/>
    <lineage>
        <taxon>Eukaryota</taxon>
        <taxon>Fungi</taxon>
        <taxon>Fungi incertae sedis</taxon>
        <taxon>Mucoromycota</taxon>
        <taxon>Mucoromycotina</taxon>
        <taxon>Umbelopsidomycetes</taxon>
        <taxon>Umbelopsidales</taxon>
        <taxon>Umbelopsidaceae</taxon>
        <taxon>Umbelopsis</taxon>
    </lineage>
</organism>
<dbReference type="Proteomes" id="UP000654370">
    <property type="component" value="Unassembled WGS sequence"/>
</dbReference>
<dbReference type="GO" id="GO:0016787">
    <property type="term" value="F:hydrolase activity"/>
    <property type="evidence" value="ECO:0007669"/>
    <property type="project" value="UniProtKB-KW"/>
</dbReference>
<comment type="caution">
    <text evidence="13">The sequence shown here is derived from an EMBL/GenBank/DDBJ whole genome shotgun (WGS) entry which is preliminary data.</text>
</comment>
<dbReference type="Pfam" id="PF00271">
    <property type="entry name" value="Helicase_C"/>
    <property type="match status" value="1"/>
</dbReference>
<feature type="compositionally biased region" description="Basic and acidic residues" evidence="9">
    <location>
        <begin position="241"/>
        <end position="270"/>
    </location>
</feature>
<dbReference type="InterPro" id="IPR050079">
    <property type="entry name" value="DEAD_box_RNA_helicase"/>
</dbReference>
<feature type="region of interest" description="Disordered" evidence="9">
    <location>
        <begin position="126"/>
        <end position="155"/>
    </location>
</feature>
<sequence length="846" mass="95729">IMVWEVKDIGTKSAEPVKNKVKKNGKQKKPALSADEEAWNKLSMEAPPPMPEVDDFLLTGTKKRKRTKTQVETIHDLAWSEVEQSSSALLTDDAGGFVCLEELSDIDVEYEGDDATGKIIKFKKVAPTKKGKNQKKEKKHAPANPEKPLTIEETKQYYDLDTFNEKLAAQQLAEEPESKEADGDDMQLDEPIATNAVAMEESPDVEQENGTTSEAKLTVSEKKSQKKQEKLAKLKEKRKAAKEVAKEAAKEAKLDVEKEEHPVEQPDSQKKRLSVSDVDQDFDTSKWDEFNLNEAIVNALKYHKFSSPTPIQEKTLPLAIEGRDIIGAAETGSGKTLAFGIPIAQYLASLDKEESHHSLAALILTPTRELAMQVKNHIENITCFMDIRTIAIVGGMSAQKQKRQLGQKPNIVVATPGRLWELFSEEDEYLENLKHLKFLVMDEADRMIEGGHFQELDEILKAISLGNNNPDGTEATLQRQTLVFTATLSNALRFDRRKKKSKKSKSPSSDGTMGRRDAIIDRLELNKKDPAIVDITTTSAVASRLVEAKIDCLQKEKDLFLYYFVTRYPGRTIVFVNSIDAIRRLVPVSKLLGLEVIGLHAQMQQKQRLKNLDRFKANKTAVLVASDVAARGLDIPLVDHVIHYQLPRSGEIYVHRSGRTARANQDGVSLMLCSPEEVSLYKKLVLTLRDGEPYPDFPIDYSIQREMKKHVELATKIDKEEHRLQKINHDDDWMKRMANELDIEYDEDEHSVKKKKRKNAEDEEEETKIQNKVRAWKAELKHMCAQPLMPHGASQKYITGSTMQDLVERLLNTEKNERLPASFVTKAIDDVKEKAKINQRRKLAKK</sequence>
<evidence type="ECO:0000256" key="6">
    <source>
        <dbReference type="ARBA" id="ARBA00022884"/>
    </source>
</evidence>
<keyword evidence="4" id="KW-0347">Helicase</keyword>
<feature type="short sequence motif" description="Q motif" evidence="8">
    <location>
        <begin position="285"/>
        <end position="313"/>
    </location>
</feature>
<evidence type="ECO:0000256" key="1">
    <source>
        <dbReference type="ARBA" id="ARBA00012552"/>
    </source>
</evidence>
<proteinExistence type="predicted"/>
<dbReference type="InterPro" id="IPR011545">
    <property type="entry name" value="DEAD/DEAH_box_helicase_dom"/>
</dbReference>
<feature type="compositionally biased region" description="Basic residues" evidence="9">
    <location>
        <begin position="126"/>
        <end position="141"/>
    </location>
</feature>
<evidence type="ECO:0000256" key="5">
    <source>
        <dbReference type="ARBA" id="ARBA00022840"/>
    </source>
</evidence>
<dbReference type="InterPro" id="IPR000629">
    <property type="entry name" value="RNA-helicase_DEAD-box_CS"/>
</dbReference>
<keyword evidence="6" id="KW-0694">RNA-binding</keyword>
<feature type="domain" description="DEAD-box RNA helicase Q" evidence="12">
    <location>
        <begin position="285"/>
        <end position="313"/>
    </location>
</feature>
<feature type="domain" description="Helicase ATP-binding" evidence="10">
    <location>
        <begin position="316"/>
        <end position="506"/>
    </location>
</feature>
<dbReference type="CDD" id="cd17946">
    <property type="entry name" value="DEADc_DDX24"/>
    <property type="match status" value="1"/>
</dbReference>
<feature type="compositionally biased region" description="Basic and acidic residues" evidence="9">
    <location>
        <begin position="219"/>
        <end position="234"/>
    </location>
</feature>
<evidence type="ECO:0000259" key="12">
    <source>
        <dbReference type="PROSITE" id="PS51195"/>
    </source>
</evidence>
<feature type="region of interest" description="Disordered" evidence="9">
    <location>
        <begin position="169"/>
        <end position="277"/>
    </location>
</feature>
<dbReference type="EC" id="3.6.4.13" evidence="1"/>
<dbReference type="GO" id="GO:0003724">
    <property type="term" value="F:RNA helicase activity"/>
    <property type="evidence" value="ECO:0007669"/>
    <property type="project" value="UniProtKB-EC"/>
</dbReference>
<dbReference type="GO" id="GO:0005829">
    <property type="term" value="C:cytosol"/>
    <property type="evidence" value="ECO:0007669"/>
    <property type="project" value="TreeGrafter"/>
</dbReference>
<dbReference type="PROSITE" id="PS00039">
    <property type="entry name" value="DEAD_ATP_HELICASE"/>
    <property type="match status" value="1"/>
</dbReference>
<dbReference type="InterPro" id="IPR014001">
    <property type="entry name" value="Helicase_ATP-bd"/>
</dbReference>
<evidence type="ECO:0000259" key="10">
    <source>
        <dbReference type="PROSITE" id="PS51192"/>
    </source>
</evidence>
<dbReference type="PANTHER" id="PTHR47959">
    <property type="entry name" value="ATP-DEPENDENT RNA HELICASE RHLE-RELATED"/>
    <property type="match status" value="1"/>
</dbReference>
<dbReference type="Gene3D" id="3.40.50.300">
    <property type="entry name" value="P-loop containing nucleotide triphosphate hydrolases"/>
    <property type="match status" value="2"/>
</dbReference>
<keyword evidence="3" id="KW-0378">Hydrolase</keyword>
<dbReference type="PROSITE" id="PS51194">
    <property type="entry name" value="HELICASE_CTER"/>
    <property type="match status" value="1"/>
</dbReference>
<dbReference type="GO" id="GO:0005524">
    <property type="term" value="F:ATP binding"/>
    <property type="evidence" value="ECO:0007669"/>
    <property type="project" value="UniProtKB-KW"/>
</dbReference>
<feature type="region of interest" description="Disordered" evidence="9">
    <location>
        <begin position="14"/>
        <end position="34"/>
    </location>
</feature>
<evidence type="ECO:0000256" key="8">
    <source>
        <dbReference type="PROSITE-ProRule" id="PRU00552"/>
    </source>
</evidence>
<dbReference type="InterPro" id="IPR001650">
    <property type="entry name" value="Helicase_C-like"/>
</dbReference>
<evidence type="ECO:0000256" key="4">
    <source>
        <dbReference type="ARBA" id="ARBA00022806"/>
    </source>
</evidence>
<dbReference type="CDD" id="cd18787">
    <property type="entry name" value="SF2_C_DEAD"/>
    <property type="match status" value="1"/>
</dbReference>
<dbReference type="SMART" id="SM00490">
    <property type="entry name" value="HELICc"/>
    <property type="match status" value="1"/>
</dbReference>
<dbReference type="SUPFAM" id="SSF52540">
    <property type="entry name" value="P-loop containing nucleoside triphosphate hydrolases"/>
    <property type="match status" value="1"/>
</dbReference>
<keyword evidence="2" id="KW-0547">Nucleotide-binding</keyword>
<feature type="compositionally biased region" description="Basic residues" evidence="9">
    <location>
        <begin position="19"/>
        <end position="29"/>
    </location>
</feature>
<dbReference type="AlphaFoldDB" id="A0A8H7PEA8"/>
<dbReference type="InterPro" id="IPR027417">
    <property type="entry name" value="P-loop_NTPase"/>
</dbReference>
<feature type="domain" description="Helicase C-terminal" evidence="11">
    <location>
        <begin position="558"/>
        <end position="707"/>
    </location>
</feature>
<dbReference type="EMBL" id="JAEPQZ010000019">
    <property type="protein sequence ID" value="KAG2171766.1"/>
    <property type="molecule type" value="Genomic_DNA"/>
</dbReference>
<evidence type="ECO:0000256" key="3">
    <source>
        <dbReference type="ARBA" id="ARBA00022801"/>
    </source>
</evidence>
<evidence type="ECO:0000259" key="11">
    <source>
        <dbReference type="PROSITE" id="PS51194"/>
    </source>
</evidence>
<dbReference type="PROSITE" id="PS51192">
    <property type="entry name" value="HELICASE_ATP_BIND_1"/>
    <property type="match status" value="1"/>
</dbReference>
<dbReference type="Pfam" id="PF00270">
    <property type="entry name" value="DEAD"/>
    <property type="match status" value="1"/>
</dbReference>
<dbReference type="PROSITE" id="PS51195">
    <property type="entry name" value="Q_MOTIF"/>
    <property type="match status" value="1"/>
</dbReference>
<feature type="region of interest" description="Disordered" evidence="9">
    <location>
        <begin position="747"/>
        <end position="768"/>
    </location>
</feature>
<evidence type="ECO:0000256" key="2">
    <source>
        <dbReference type="ARBA" id="ARBA00022741"/>
    </source>
</evidence>
<evidence type="ECO:0000313" key="13">
    <source>
        <dbReference type="EMBL" id="KAG2171766.1"/>
    </source>
</evidence>
<accession>A0A8H7PEA8</accession>
<dbReference type="OrthoDB" id="4310724at2759"/>
<feature type="non-terminal residue" evidence="13">
    <location>
        <position position="1"/>
    </location>
</feature>
<dbReference type="PANTHER" id="PTHR47959:SF1">
    <property type="entry name" value="ATP-DEPENDENT RNA HELICASE DBPA"/>
    <property type="match status" value="1"/>
</dbReference>
<protein>
    <recommendedName>
        <fullName evidence="1">RNA helicase</fullName>
        <ecNumber evidence="1">3.6.4.13</ecNumber>
    </recommendedName>
</protein>
<evidence type="ECO:0000256" key="9">
    <source>
        <dbReference type="SAM" id="MobiDB-lite"/>
    </source>
</evidence>
<evidence type="ECO:0000256" key="7">
    <source>
        <dbReference type="ARBA" id="ARBA00047984"/>
    </source>
</evidence>
<dbReference type="GO" id="GO:0003723">
    <property type="term" value="F:RNA binding"/>
    <property type="evidence" value="ECO:0007669"/>
    <property type="project" value="UniProtKB-KW"/>
</dbReference>
<gene>
    <name evidence="13" type="ORF">INT43_008146</name>
</gene>
<name>A0A8H7PEA8_MORIS</name>
<keyword evidence="14" id="KW-1185">Reference proteome</keyword>
<dbReference type="InterPro" id="IPR014014">
    <property type="entry name" value="RNA_helicase_DEAD_Q_motif"/>
</dbReference>
<keyword evidence="5" id="KW-0067">ATP-binding</keyword>
<dbReference type="SMART" id="SM00487">
    <property type="entry name" value="DEXDc"/>
    <property type="match status" value="1"/>
</dbReference>